<dbReference type="RefSeq" id="WP_278156331.1">
    <property type="nucleotide sequence ID" value="NZ_CP121252.1"/>
</dbReference>
<reference evidence="1 2" key="1">
    <citation type="submission" date="2023-04" db="EMBL/GenBank/DDBJ databases">
        <title>Funneling lignin-derived compounds into biodiesel using alkali-halophilic Citricoccus sp. P2.</title>
        <authorList>
            <person name="Luo C.-B."/>
        </authorList>
    </citation>
    <scope>NUCLEOTIDE SEQUENCE [LARGE SCALE GENOMIC DNA]</scope>
    <source>
        <strain evidence="1 2">P2</strain>
    </source>
</reference>
<organism evidence="1 2">
    <name type="scientific">Citricoccus muralis</name>
    <dbReference type="NCBI Taxonomy" id="169134"/>
    <lineage>
        <taxon>Bacteria</taxon>
        <taxon>Bacillati</taxon>
        <taxon>Actinomycetota</taxon>
        <taxon>Actinomycetes</taxon>
        <taxon>Micrococcales</taxon>
        <taxon>Micrococcaceae</taxon>
        <taxon>Citricoccus</taxon>
    </lineage>
</organism>
<accession>A0ABY8H308</accession>
<name>A0ABY8H308_9MICC</name>
<protein>
    <submittedName>
        <fullName evidence="1">Uncharacterized protein</fullName>
    </submittedName>
</protein>
<evidence type="ECO:0000313" key="1">
    <source>
        <dbReference type="EMBL" id="WFP15518.1"/>
    </source>
</evidence>
<sequence length="72" mass="8329">MELEKPLAFNSEERLIPCRDAIPERVSPDFTVYVLAEEELDDEELEELDDELDAVLVEVEDELPDSFSFWPG</sequence>
<dbReference type="Proteomes" id="UP001219037">
    <property type="component" value="Chromosome"/>
</dbReference>
<dbReference type="EMBL" id="CP121252">
    <property type="protein sequence ID" value="WFP15518.1"/>
    <property type="molecule type" value="Genomic_DNA"/>
</dbReference>
<proteinExistence type="predicted"/>
<evidence type="ECO:0000313" key="2">
    <source>
        <dbReference type="Proteomes" id="UP001219037"/>
    </source>
</evidence>
<keyword evidence="2" id="KW-1185">Reference proteome</keyword>
<gene>
    <name evidence="1" type="ORF">P8192_08840</name>
</gene>